<evidence type="ECO:0000313" key="1">
    <source>
        <dbReference type="EMBL" id="RAV09036.1"/>
    </source>
</evidence>
<dbReference type="InterPro" id="IPR027056">
    <property type="entry name" value="Gluconate_2DH_su3"/>
</dbReference>
<dbReference type="RefSeq" id="WP_113036649.1">
    <property type="nucleotide sequence ID" value="NZ_QMFB01000053.1"/>
</dbReference>
<dbReference type="Proteomes" id="UP000250369">
    <property type="component" value="Unassembled WGS sequence"/>
</dbReference>
<dbReference type="AlphaFoldDB" id="A0A329LP84"/>
<protein>
    <submittedName>
        <fullName evidence="1">Gluconate 2-dehydrogenase subunit 3 family protein</fullName>
    </submittedName>
</protein>
<dbReference type="Pfam" id="PF13618">
    <property type="entry name" value="Gluconate_2-dh3"/>
    <property type="match status" value="1"/>
</dbReference>
<accession>A0A329LP84</accession>
<keyword evidence="2" id="KW-1185">Reference proteome</keyword>
<evidence type="ECO:0000313" key="2">
    <source>
        <dbReference type="Proteomes" id="UP000250369"/>
    </source>
</evidence>
<proteinExistence type="predicted"/>
<reference evidence="1 2" key="1">
    <citation type="journal article" date="2009" name="Int. J. Syst. Evol. Microbiol.">
        <title>Paenibacillus contaminans sp. nov., isolated from a contaminated laboratory plate.</title>
        <authorList>
            <person name="Chou J.H."/>
            <person name="Lee J.H."/>
            <person name="Lin M.C."/>
            <person name="Chang P.S."/>
            <person name="Arun A.B."/>
            <person name="Young C.C."/>
            <person name="Chen W.M."/>
        </authorList>
    </citation>
    <scope>NUCLEOTIDE SEQUENCE [LARGE SCALE GENOMIC DNA]</scope>
    <source>
        <strain evidence="1 2">CKOBP-6</strain>
    </source>
</reference>
<gene>
    <name evidence="1" type="ORF">DQG23_40045</name>
</gene>
<name>A0A329LP84_9BACL</name>
<dbReference type="EMBL" id="QMFB01000053">
    <property type="protein sequence ID" value="RAV09036.1"/>
    <property type="molecule type" value="Genomic_DNA"/>
</dbReference>
<organism evidence="1 2">
    <name type="scientific">Paenibacillus contaminans</name>
    <dbReference type="NCBI Taxonomy" id="450362"/>
    <lineage>
        <taxon>Bacteria</taxon>
        <taxon>Bacillati</taxon>
        <taxon>Bacillota</taxon>
        <taxon>Bacilli</taxon>
        <taxon>Bacillales</taxon>
        <taxon>Paenibacillaceae</taxon>
        <taxon>Paenibacillus</taxon>
    </lineage>
</organism>
<comment type="caution">
    <text evidence="1">The sequence shown here is derived from an EMBL/GenBank/DDBJ whole genome shotgun (WGS) entry which is preliminary data.</text>
</comment>
<dbReference type="OrthoDB" id="63962at2"/>
<sequence length="197" mass="22552">MSQTTHYTDYDVMKEKPNWDPHTQTIVESRLTGSTDYKYLTLEEAELLRSICALLVDDSRGEIIRFVIGHIDETLSRAVGEGQRKAGVPEERTLVRNGLKSIEAFTLGKHTRSFYDLEEAVQLQFVRDWSEGTLDIGEHWIVKPKDLFHKLLSLTVDAYFSHPQVWSEMGYGGPAYPRGYVRTAIGQTDPWEAVRMT</sequence>